<dbReference type="PANTHER" id="PTHR48112:SF22">
    <property type="entry name" value="MITOCHONDRIAL TRANSCRIPTION FACTOR A, ISOFORM B"/>
    <property type="match status" value="1"/>
</dbReference>
<evidence type="ECO:0000259" key="4">
    <source>
        <dbReference type="PROSITE" id="PS50118"/>
    </source>
</evidence>
<dbReference type="GO" id="GO:0003677">
    <property type="term" value="F:DNA binding"/>
    <property type="evidence" value="ECO:0007669"/>
    <property type="project" value="UniProtKB-UniRule"/>
</dbReference>
<dbReference type="InterPro" id="IPR009071">
    <property type="entry name" value="HMG_box_dom"/>
</dbReference>
<comment type="caution">
    <text evidence="5">The sequence shown here is derived from an EMBL/GenBank/DDBJ whole genome shotgun (WGS) entry which is preliminary data.</text>
</comment>
<dbReference type="GO" id="GO:0005634">
    <property type="term" value="C:nucleus"/>
    <property type="evidence" value="ECO:0007669"/>
    <property type="project" value="UniProtKB-UniRule"/>
</dbReference>
<dbReference type="SUPFAM" id="SSF47095">
    <property type="entry name" value="HMG-box"/>
    <property type="match status" value="2"/>
</dbReference>
<evidence type="ECO:0000313" key="6">
    <source>
        <dbReference type="Proteomes" id="UP001140074"/>
    </source>
</evidence>
<dbReference type="AlphaFoldDB" id="A0A9W8IHV7"/>
<name>A0A9W8IHV7_9FUNG</name>
<proteinExistence type="predicted"/>
<dbReference type="EMBL" id="JANBUY010000174">
    <property type="protein sequence ID" value="KAJ2862301.1"/>
    <property type="molecule type" value="Genomic_DNA"/>
</dbReference>
<dbReference type="Pfam" id="PF09011">
    <property type="entry name" value="HMG_box_2"/>
    <property type="match status" value="1"/>
</dbReference>
<evidence type="ECO:0000313" key="5">
    <source>
        <dbReference type="EMBL" id="KAJ2862301.1"/>
    </source>
</evidence>
<evidence type="ECO:0000256" key="3">
    <source>
        <dbReference type="SAM" id="MobiDB-lite"/>
    </source>
</evidence>
<accession>A0A9W8IHV7</accession>
<reference evidence="5" key="1">
    <citation type="submission" date="2022-07" db="EMBL/GenBank/DDBJ databases">
        <title>Phylogenomic reconstructions and comparative analyses of Kickxellomycotina fungi.</title>
        <authorList>
            <person name="Reynolds N.K."/>
            <person name="Stajich J.E."/>
            <person name="Barry K."/>
            <person name="Grigoriev I.V."/>
            <person name="Crous P."/>
            <person name="Smith M.E."/>
        </authorList>
    </citation>
    <scope>NUCLEOTIDE SEQUENCE</scope>
    <source>
        <strain evidence="5">RSA 476</strain>
    </source>
</reference>
<keyword evidence="2" id="KW-0539">Nucleus</keyword>
<keyword evidence="1 2" id="KW-0238">DNA-binding</keyword>
<feature type="region of interest" description="Disordered" evidence="3">
    <location>
        <begin position="38"/>
        <end position="97"/>
    </location>
</feature>
<dbReference type="InterPro" id="IPR050342">
    <property type="entry name" value="HMGB"/>
</dbReference>
<sequence>MLSRALVSLSRVAVSRSGLVVRGFGASALINKTAVKAAATGGRKSGPAKAKKPAPKAAAAKKSAKPKRAASAAKPKRAAAKPKRVAVKKPKAAPNKKDVHEKVLNSKRPIVALPKQAPSSYSLFVRDMWKGTPPREGGEAQEAVFAAVSREAASAWKALSEAGKQQYHKQHDDLRAQHAQDVRKWWAGVDRAQVALENKRRRRHNRRVAQKTVAGSRLPLLKDPLAPKRPPSAFLVFMKERLTGSSGPVKETCRAFSAEWNSMPDAAKAPYVAAAAVEADVYKSAAAKYASSSSSSS</sequence>
<dbReference type="SMART" id="SM00398">
    <property type="entry name" value="HMG"/>
    <property type="match status" value="2"/>
</dbReference>
<dbReference type="Proteomes" id="UP001140074">
    <property type="component" value="Unassembled WGS sequence"/>
</dbReference>
<dbReference type="Pfam" id="PF00505">
    <property type="entry name" value="HMG_box"/>
    <property type="match status" value="1"/>
</dbReference>
<keyword evidence="6" id="KW-1185">Reference proteome</keyword>
<organism evidence="5 6">
    <name type="scientific">Coemansia aciculifera</name>
    <dbReference type="NCBI Taxonomy" id="417176"/>
    <lineage>
        <taxon>Eukaryota</taxon>
        <taxon>Fungi</taxon>
        <taxon>Fungi incertae sedis</taxon>
        <taxon>Zoopagomycota</taxon>
        <taxon>Kickxellomycotina</taxon>
        <taxon>Kickxellomycetes</taxon>
        <taxon>Kickxellales</taxon>
        <taxon>Kickxellaceae</taxon>
        <taxon>Coemansia</taxon>
    </lineage>
</organism>
<feature type="domain" description="HMG box" evidence="4">
    <location>
        <begin position="114"/>
        <end position="186"/>
    </location>
</feature>
<feature type="compositionally biased region" description="Basic residues" evidence="3">
    <location>
        <begin position="62"/>
        <end position="91"/>
    </location>
</feature>
<protein>
    <recommendedName>
        <fullName evidence="4">HMG box domain-containing protein</fullName>
    </recommendedName>
</protein>
<dbReference type="Gene3D" id="1.10.30.10">
    <property type="entry name" value="High mobility group box domain"/>
    <property type="match status" value="2"/>
</dbReference>
<feature type="DNA-binding region" description="HMG box" evidence="2">
    <location>
        <begin position="227"/>
        <end position="290"/>
    </location>
</feature>
<dbReference type="PROSITE" id="PS50118">
    <property type="entry name" value="HMG_BOX_2"/>
    <property type="match status" value="2"/>
</dbReference>
<evidence type="ECO:0000256" key="1">
    <source>
        <dbReference type="ARBA" id="ARBA00023125"/>
    </source>
</evidence>
<dbReference type="PANTHER" id="PTHR48112">
    <property type="entry name" value="HIGH MOBILITY GROUP PROTEIN DSP1"/>
    <property type="match status" value="1"/>
</dbReference>
<gene>
    <name evidence="5" type="ORF">GGH94_004355</name>
</gene>
<feature type="domain" description="HMG box" evidence="4">
    <location>
        <begin position="227"/>
        <end position="290"/>
    </location>
</feature>
<dbReference type="InterPro" id="IPR036910">
    <property type="entry name" value="HMG_box_dom_sf"/>
</dbReference>
<evidence type="ECO:0000256" key="2">
    <source>
        <dbReference type="PROSITE-ProRule" id="PRU00267"/>
    </source>
</evidence>
<feature type="DNA-binding region" description="HMG box" evidence="2">
    <location>
        <begin position="114"/>
        <end position="186"/>
    </location>
</feature>